<reference evidence="8 9" key="1">
    <citation type="submission" date="2019-07" db="EMBL/GenBank/DDBJ databases">
        <authorList>
            <person name="Zhu P."/>
        </authorList>
    </citation>
    <scope>NUCLEOTIDE SEQUENCE [LARGE SCALE GENOMIC DNA]</scope>
    <source>
        <strain evidence="8 9">SSL-25</strain>
    </source>
</reference>
<accession>A0A5B8JFN1</accession>
<proteinExistence type="inferred from homology"/>
<dbReference type="KEGG" id="sqz:FQU76_08120"/>
<feature type="compositionally biased region" description="Gly residues" evidence="6">
    <location>
        <begin position="322"/>
        <end position="333"/>
    </location>
</feature>
<keyword evidence="3 7" id="KW-0812">Transmembrane</keyword>
<dbReference type="EMBL" id="CP042266">
    <property type="protein sequence ID" value="QDY76510.1"/>
    <property type="molecule type" value="Genomic_DNA"/>
</dbReference>
<evidence type="ECO:0000256" key="3">
    <source>
        <dbReference type="ARBA" id="ARBA00022692"/>
    </source>
</evidence>
<feature type="transmembrane region" description="Helical" evidence="7">
    <location>
        <begin position="145"/>
        <end position="170"/>
    </location>
</feature>
<feature type="transmembrane region" description="Helical" evidence="7">
    <location>
        <begin position="177"/>
        <end position="198"/>
    </location>
</feature>
<sequence length="333" mass="33959">MDGTILFGLGTGLSVGVVIAPLLAVAARTGRFGLLRPVLLAVGGTFGFFLVLDFGFETGSREPTFETKMVIVAVLSLVSAALIAWAVFEIHRASSQRRPYGPSVRPGYAGVVVAAAALSMGQNGMDQARFIRAAVQTMFGDGAGVLPLAGVSLGFAIATVVALALFHGLLRIRPDRWFFTGTSVLLAVVGAGTLAQGVGTLQAVEVLGGDLTPVYDVYSAVPMDTWYGVALAATVGFSPFPSALYVTVWFLYPVPMLLLLLAPIKFGRSVGGAGAEGKTTTDGESDSGGSATAPGPWDDGDGAGGGGGRTGSDGERLRDGARGAGGRPFGDKG</sequence>
<evidence type="ECO:0008006" key="10">
    <source>
        <dbReference type="Google" id="ProtNLM"/>
    </source>
</evidence>
<evidence type="ECO:0000256" key="7">
    <source>
        <dbReference type="SAM" id="Phobius"/>
    </source>
</evidence>
<evidence type="ECO:0000256" key="2">
    <source>
        <dbReference type="ARBA" id="ARBA00008333"/>
    </source>
</evidence>
<evidence type="ECO:0000256" key="4">
    <source>
        <dbReference type="ARBA" id="ARBA00022989"/>
    </source>
</evidence>
<keyword evidence="9" id="KW-1185">Reference proteome</keyword>
<dbReference type="AlphaFoldDB" id="A0A5B8JFN1"/>
<dbReference type="GO" id="GO:0005381">
    <property type="term" value="F:iron ion transmembrane transporter activity"/>
    <property type="evidence" value="ECO:0007669"/>
    <property type="project" value="InterPro"/>
</dbReference>
<feature type="transmembrane region" description="Helical" evidence="7">
    <location>
        <begin position="108"/>
        <end position="125"/>
    </location>
</feature>
<feature type="compositionally biased region" description="Polar residues" evidence="6">
    <location>
        <begin position="278"/>
        <end position="290"/>
    </location>
</feature>
<organism evidence="8 9">
    <name type="scientific">Streptomyces qinzhouensis</name>
    <dbReference type="NCBI Taxonomy" id="2599401"/>
    <lineage>
        <taxon>Bacteria</taxon>
        <taxon>Bacillati</taxon>
        <taxon>Actinomycetota</taxon>
        <taxon>Actinomycetes</taxon>
        <taxon>Kitasatosporales</taxon>
        <taxon>Streptomycetaceae</taxon>
        <taxon>Streptomyces</taxon>
    </lineage>
</organism>
<feature type="transmembrane region" description="Helical" evidence="7">
    <location>
        <begin position="38"/>
        <end position="56"/>
    </location>
</feature>
<gene>
    <name evidence="8" type="ORF">FQU76_08120</name>
</gene>
<evidence type="ECO:0000313" key="8">
    <source>
        <dbReference type="EMBL" id="QDY76510.1"/>
    </source>
</evidence>
<dbReference type="GO" id="GO:0033573">
    <property type="term" value="C:high-affinity iron permease complex"/>
    <property type="evidence" value="ECO:0007669"/>
    <property type="project" value="InterPro"/>
</dbReference>
<keyword evidence="5 7" id="KW-0472">Membrane</keyword>
<dbReference type="InterPro" id="IPR004923">
    <property type="entry name" value="FTR1/Fip1/EfeU"/>
</dbReference>
<dbReference type="OrthoDB" id="7260758at2"/>
<feature type="transmembrane region" description="Helical" evidence="7">
    <location>
        <begin position="68"/>
        <end position="88"/>
    </location>
</feature>
<feature type="compositionally biased region" description="Basic and acidic residues" evidence="6">
    <location>
        <begin position="312"/>
        <end position="321"/>
    </location>
</feature>
<feature type="transmembrane region" description="Helical" evidence="7">
    <location>
        <begin position="6"/>
        <end position="26"/>
    </location>
</feature>
<evidence type="ECO:0000256" key="1">
    <source>
        <dbReference type="ARBA" id="ARBA00004141"/>
    </source>
</evidence>
<dbReference type="Pfam" id="PF03239">
    <property type="entry name" value="FTR1"/>
    <property type="match status" value="1"/>
</dbReference>
<evidence type="ECO:0000256" key="6">
    <source>
        <dbReference type="SAM" id="MobiDB-lite"/>
    </source>
</evidence>
<protein>
    <recommendedName>
        <fullName evidence="10">Iron transporter</fullName>
    </recommendedName>
</protein>
<evidence type="ECO:0000313" key="9">
    <source>
        <dbReference type="Proteomes" id="UP000320580"/>
    </source>
</evidence>
<dbReference type="Proteomes" id="UP000320580">
    <property type="component" value="Chromosome"/>
</dbReference>
<comment type="subcellular location">
    <subcellularLocation>
        <location evidence="1">Membrane</location>
        <topology evidence="1">Multi-pass membrane protein</topology>
    </subcellularLocation>
</comment>
<evidence type="ECO:0000256" key="5">
    <source>
        <dbReference type="ARBA" id="ARBA00023136"/>
    </source>
</evidence>
<comment type="similarity">
    <text evidence="2">Belongs to the oxidase-dependent Fe transporter (OFeT) (TC 9.A.10.1) family.</text>
</comment>
<keyword evidence="4 7" id="KW-1133">Transmembrane helix</keyword>
<feature type="compositionally biased region" description="Gly residues" evidence="6">
    <location>
        <begin position="302"/>
        <end position="311"/>
    </location>
</feature>
<feature type="region of interest" description="Disordered" evidence="6">
    <location>
        <begin position="272"/>
        <end position="333"/>
    </location>
</feature>
<dbReference type="RefSeq" id="WP_146479806.1">
    <property type="nucleotide sequence ID" value="NZ_CP042266.1"/>
</dbReference>
<name>A0A5B8JFN1_9ACTN</name>
<feature type="transmembrane region" description="Helical" evidence="7">
    <location>
        <begin position="243"/>
        <end position="262"/>
    </location>
</feature>